<dbReference type="Gene3D" id="3.40.50.1820">
    <property type="entry name" value="alpha/beta hydrolase"/>
    <property type="match status" value="1"/>
</dbReference>
<dbReference type="SUPFAM" id="SSF53474">
    <property type="entry name" value="alpha/beta-Hydrolases"/>
    <property type="match status" value="1"/>
</dbReference>
<evidence type="ECO:0000313" key="3">
    <source>
        <dbReference type="EMBL" id="PMD45692.1"/>
    </source>
</evidence>
<keyword evidence="1 3" id="KW-0378">Hydrolase</keyword>
<gene>
    <name evidence="3" type="ORF">L207DRAFT_508498</name>
</gene>
<evidence type="ECO:0000259" key="2">
    <source>
        <dbReference type="Pfam" id="PF12697"/>
    </source>
</evidence>
<evidence type="ECO:0000256" key="1">
    <source>
        <dbReference type="ARBA" id="ARBA00022801"/>
    </source>
</evidence>
<name>A0A2J6S4K4_HYAVF</name>
<organism evidence="3 4">
    <name type="scientific">Hyaloscypha variabilis (strain UAMH 11265 / GT02V1 / F)</name>
    <name type="common">Meliniomyces variabilis</name>
    <dbReference type="NCBI Taxonomy" id="1149755"/>
    <lineage>
        <taxon>Eukaryota</taxon>
        <taxon>Fungi</taxon>
        <taxon>Dikarya</taxon>
        <taxon>Ascomycota</taxon>
        <taxon>Pezizomycotina</taxon>
        <taxon>Leotiomycetes</taxon>
        <taxon>Helotiales</taxon>
        <taxon>Hyaloscyphaceae</taxon>
        <taxon>Hyaloscypha</taxon>
        <taxon>Hyaloscypha variabilis</taxon>
    </lineage>
</organism>
<dbReference type="AlphaFoldDB" id="A0A2J6S4K4"/>
<proteinExistence type="predicted"/>
<dbReference type="OrthoDB" id="190201at2759"/>
<accession>A0A2J6S4K4</accession>
<evidence type="ECO:0000313" key="4">
    <source>
        <dbReference type="Proteomes" id="UP000235786"/>
    </source>
</evidence>
<dbReference type="PRINTS" id="PR00412">
    <property type="entry name" value="EPOXHYDRLASE"/>
</dbReference>
<dbReference type="GO" id="GO:0016020">
    <property type="term" value="C:membrane"/>
    <property type="evidence" value="ECO:0007669"/>
    <property type="project" value="TreeGrafter"/>
</dbReference>
<dbReference type="InterPro" id="IPR050266">
    <property type="entry name" value="AB_hydrolase_sf"/>
</dbReference>
<protein>
    <submittedName>
        <fullName evidence="3">Alpha/beta-hydrolase</fullName>
    </submittedName>
</protein>
<reference evidence="3 4" key="1">
    <citation type="submission" date="2016-04" db="EMBL/GenBank/DDBJ databases">
        <title>A degradative enzymes factory behind the ericoid mycorrhizal symbiosis.</title>
        <authorList>
            <consortium name="DOE Joint Genome Institute"/>
            <person name="Martino E."/>
            <person name="Morin E."/>
            <person name="Grelet G."/>
            <person name="Kuo A."/>
            <person name="Kohler A."/>
            <person name="Daghino S."/>
            <person name="Barry K."/>
            <person name="Choi C."/>
            <person name="Cichocki N."/>
            <person name="Clum A."/>
            <person name="Copeland A."/>
            <person name="Hainaut M."/>
            <person name="Haridas S."/>
            <person name="Labutti K."/>
            <person name="Lindquist E."/>
            <person name="Lipzen A."/>
            <person name="Khouja H.-R."/>
            <person name="Murat C."/>
            <person name="Ohm R."/>
            <person name="Olson A."/>
            <person name="Spatafora J."/>
            <person name="Veneault-Fourrey C."/>
            <person name="Henrissat B."/>
            <person name="Grigoriev I."/>
            <person name="Martin F."/>
            <person name="Perotto S."/>
        </authorList>
    </citation>
    <scope>NUCLEOTIDE SEQUENCE [LARGE SCALE GENOMIC DNA]</scope>
    <source>
        <strain evidence="3 4">F</strain>
    </source>
</reference>
<dbReference type="Pfam" id="PF12697">
    <property type="entry name" value="Abhydrolase_6"/>
    <property type="match status" value="1"/>
</dbReference>
<keyword evidence="4" id="KW-1185">Reference proteome</keyword>
<dbReference type="InterPro" id="IPR000639">
    <property type="entry name" value="Epox_hydrolase-like"/>
</dbReference>
<dbReference type="GO" id="GO:0016787">
    <property type="term" value="F:hydrolase activity"/>
    <property type="evidence" value="ECO:0007669"/>
    <property type="project" value="UniProtKB-KW"/>
</dbReference>
<dbReference type="PRINTS" id="PR00111">
    <property type="entry name" value="ABHYDROLASE"/>
</dbReference>
<dbReference type="STRING" id="1149755.A0A2J6S4K4"/>
<dbReference type="Proteomes" id="UP000235786">
    <property type="component" value="Unassembled WGS sequence"/>
</dbReference>
<dbReference type="PANTHER" id="PTHR43798:SF31">
    <property type="entry name" value="AB HYDROLASE SUPERFAMILY PROTEIN YCLE"/>
    <property type="match status" value="1"/>
</dbReference>
<sequence>MSHLAGTLSVCIPPESSYISIAELRYIYVQNQQPHYEPNDEIYNSIHLTQPSPLKSALIFLTYNMTAYNINPETRLNVVSSGSGTGPTLIFLHYWGGSSRTFAPLISNLSQFPAIAIDFRGWGDSTGPHIATEYSNLNLALDVEILIEKLGIHDFILVGHSMGGKVAQLIGGRHRVAGLRAIVLIGPAPPTPLVLPPDIKAQQMTAYDSAESCEFVARNILTSSSLSDDQIKIVVEDNLKGNQFAKLAWPTYAILEDILIETKKIDVPVLVIAGELDKIDPIERHQKEVVDNLSIVEMVVVKGSGHLLPVEAPVQVAKHIAEFVTKLAAV</sequence>
<dbReference type="PANTHER" id="PTHR43798">
    <property type="entry name" value="MONOACYLGLYCEROL LIPASE"/>
    <property type="match status" value="1"/>
</dbReference>
<dbReference type="InterPro" id="IPR000073">
    <property type="entry name" value="AB_hydrolase_1"/>
</dbReference>
<dbReference type="EMBL" id="KZ613940">
    <property type="protein sequence ID" value="PMD45692.1"/>
    <property type="molecule type" value="Genomic_DNA"/>
</dbReference>
<dbReference type="InterPro" id="IPR029058">
    <property type="entry name" value="AB_hydrolase_fold"/>
</dbReference>
<feature type="domain" description="AB hydrolase-1" evidence="2">
    <location>
        <begin position="89"/>
        <end position="318"/>
    </location>
</feature>